<dbReference type="PANTHER" id="PTHR10961:SF7">
    <property type="entry name" value="FAD DEPENDENT OXIDOREDUCTASE DOMAIN-CONTAINING PROTEIN"/>
    <property type="match status" value="1"/>
</dbReference>
<reference evidence="6 7" key="1">
    <citation type="submission" date="2020-04" db="EMBL/GenBank/DDBJ databases">
        <authorList>
            <person name="Yoon J."/>
        </authorList>
    </citation>
    <scope>NUCLEOTIDE SEQUENCE [LARGE SCALE GENOMIC DNA]</scope>
    <source>
        <strain evidence="6 7">DJ-13</strain>
    </source>
</reference>
<dbReference type="EMBL" id="JAAWWL010000001">
    <property type="protein sequence ID" value="NKI31825.1"/>
    <property type="molecule type" value="Genomic_DNA"/>
</dbReference>
<dbReference type="Gene3D" id="3.50.50.60">
    <property type="entry name" value="FAD/NAD(P)-binding domain"/>
    <property type="match status" value="1"/>
</dbReference>
<evidence type="ECO:0000313" key="6">
    <source>
        <dbReference type="EMBL" id="NKI31825.1"/>
    </source>
</evidence>
<dbReference type="InterPro" id="IPR036188">
    <property type="entry name" value="FAD/NAD-bd_sf"/>
</dbReference>
<accession>A0ABX1GS08</accession>
<evidence type="ECO:0000256" key="3">
    <source>
        <dbReference type="ARBA" id="ARBA00022827"/>
    </source>
</evidence>
<dbReference type="RefSeq" id="WP_168551973.1">
    <property type="nucleotide sequence ID" value="NZ_JAAWWL010000001.1"/>
</dbReference>
<dbReference type="EC" id="1.5.3.2" evidence="6"/>
<evidence type="ECO:0000313" key="7">
    <source>
        <dbReference type="Proteomes" id="UP000718451"/>
    </source>
</evidence>
<gene>
    <name evidence="6" type="primary">solA</name>
    <name evidence="6" type="ORF">HCU67_07685</name>
</gene>
<comment type="caution">
    <text evidence="6">The sequence shown here is derived from an EMBL/GenBank/DDBJ whole genome shotgun (WGS) entry which is preliminary data.</text>
</comment>
<proteinExistence type="predicted"/>
<dbReference type="GO" id="GO:0050131">
    <property type="term" value="F:N-methyl-L-amino-acid oxidase activity"/>
    <property type="evidence" value="ECO:0007669"/>
    <property type="project" value="UniProtKB-EC"/>
</dbReference>
<keyword evidence="2" id="KW-0285">Flavoprotein</keyword>
<keyword evidence="4 6" id="KW-0560">Oxidoreductase</keyword>
<keyword evidence="7" id="KW-1185">Reference proteome</keyword>
<keyword evidence="3" id="KW-0274">FAD</keyword>
<dbReference type="Pfam" id="PF01266">
    <property type="entry name" value="DAO"/>
    <property type="match status" value="1"/>
</dbReference>
<dbReference type="SUPFAM" id="SSF51905">
    <property type="entry name" value="FAD/NAD(P)-binding domain"/>
    <property type="match status" value="1"/>
</dbReference>
<protein>
    <submittedName>
        <fullName evidence="6">N-methyl-L-tryptophan oxidase</fullName>
        <ecNumber evidence="6">1.5.3.2</ecNumber>
    </submittedName>
</protein>
<organism evidence="6 7">
    <name type="scientific">Croceivirga thetidis</name>
    <dbReference type="NCBI Taxonomy" id="2721623"/>
    <lineage>
        <taxon>Bacteria</taxon>
        <taxon>Pseudomonadati</taxon>
        <taxon>Bacteroidota</taxon>
        <taxon>Flavobacteriia</taxon>
        <taxon>Flavobacteriales</taxon>
        <taxon>Flavobacteriaceae</taxon>
        <taxon>Croceivirga</taxon>
    </lineage>
</organism>
<dbReference type="Gene3D" id="3.30.9.10">
    <property type="entry name" value="D-Amino Acid Oxidase, subunit A, domain 2"/>
    <property type="match status" value="1"/>
</dbReference>
<evidence type="ECO:0000256" key="2">
    <source>
        <dbReference type="ARBA" id="ARBA00022630"/>
    </source>
</evidence>
<evidence type="ECO:0000256" key="4">
    <source>
        <dbReference type="ARBA" id="ARBA00023002"/>
    </source>
</evidence>
<evidence type="ECO:0000259" key="5">
    <source>
        <dbReference type="Pfam" id="PF01266"/>
    </source>
</evidence>
<name>A0ABX1GS08_9FLAO</name>
<dbReference type="PANTHER" id="PTHR10961">
    <property type="entry name" value="PEROXISOMAL SARCOSINE OXIDASE"/>
    <property type="match status" value="1"/>
</dbReference>
<feature type="domain" description="FAD dependent oxidoreductase" evidence="5">
    <location>
        <begin position="11"/>
        <end position="369"/>
    </location>
</feature>
<dbReference type="InterPro" id="IPR045170">
    <property type="entry name" value="MTOX"/>
</dbReference>
<evidence type="ECO:0000256" key="1">
    <source>
        <dbReference type="ARBA" id="ARBA00001974"/>
    </source>
</evidence>
<dbReference type="Proteomes" id="UP000718451">
    <property type="component" value="Unassembled WGS sequence"/>
</dbReference>
<dbReference type="NCBIfam" id="NF008425">
    <property type="entry name" value="PRK11259.1"/>
    <property type="match status" value="1"/>
</dbReference>
<dbReference type="SUPFAM" id="SSF54373">
    <property type="entry name" value="FAD-linked reductases, C-terminal domain"/>
    <property type="match status" value="1"/>
</dbReference>
<dbReference type="InterPro" id="IPR006076">
    <property type="entry name" value="FAD-dep_OxRdtase"/>
</dbReference>
<comment type="cofactor">
    <cofactor evidence="1">
        <name>FAD</name>
        <dbReference type="ChEBI" id="CHEBI:57692"/>
    </cofactor>
</comment>
<sequence>MANILPQNTFDVIVIGVGSMGSSTCYHMAKRGYKVLGLEQFDIPHELGSHAGQTRIIRKSYGEATNYVPLLERAYENWSTLEEETGTQVFFKNGMVYFGTPDSPFLQTVKESSVQYNIPINQLSAEECREKYPQFNLPSNFERLEEPNAGFLTPERCILLMVQQALFHGATIKTREKVTHWKQGQDTITLNSDKATYHAKKLIITAGPWTSKLATDLAPKLTITRQPLAWVQPKKWMEFDKAKFPCWLIRNGGRDFYGFPIVPVGQFGGPLGLKLGMHHPGGEATDPDKVDRTPREADEKALVEFLEEFIPDGYQNTLVMKTCLYTKTVDEHFIVDFLPNSNKNIVVASGFSGHGFKFVSVIGEVLVDLAIEGSTNFNLDFLSLTRFTAKKN</sequence>